<proteinExistence type="predicted"/>
<dbReference type="AlphaFoldDB" id="A0A8H7GPY9"/>
<organism evidence="1 2">
    <name type="scientific">Metschnikowia pulcherrima</name>
    <dbReference type="NCBI Taxonomy" id="27326"/>
    <lineage>
        <taxon>Eukaryota</taxon>
        <taxon>Fungi</taxon>
        <taxon>Dikarya</taxon>
        <taxon>Ascomycota</taxon>
        <taxon>Saccharomycotina</taxon>
        <taxon>Pichiomycetes</taxon>
        <taxon>Metschnikowiaceae</taxon>
        <taxon>Metschnikowia</taxon>
    </lineage>
</organism>
<protein>
    <submittedName>
        <fullName evidence="1">Uncharacterized protein</fullName>
    </submittedName>
</protein>
<gene>
    <name evidence="1" type="ORF">HF325_004774</name>
</gene>
<reference evidence="1" key="1">
    <citation type="submission" date="2020-10" db="EMBL/GenBank/DDBJ databases">
        <title>The Whole-Genome Sequence of Metschnikowia persimmonesis, a Novel Endophytic Yeast Species Isolated from Medicinal Plant Diospyros kaki Thumb.</title>
        <authorList>
            <person name="Rahmat E."/>
            <person name="Kang Y."/>
        </authorList>
    </citation>
    <scope>NUCLEOTIDE SEQUENCE</scope>
    <source>
        <strain evidence="1">KIOM G15050</strain>
    </source>
</reference>
<keyword evidence="2" id="KW-1185">Reference proteome</keyword>
<name>A0A8H7GPY9_9ASCO</name>
<accession>A0A8H7GPY9</accession>
<sequence length="215" mass="23617">MDFFGVSREITRSHAYKKLAQLSISSTSEESDISGKQSLLSQIGKGSSGLSNVAISLNEYEILVALCEGTRQGTVSASKAQLLTQKFRQYLLELPQQQFSEHVFTFLGDLPPWLSLAEKVTAALVDLTLVSHGFLVTEVLDTFMAFVESLFGTCNLELSSYLALLGFMKALTKNPSIFTANESSLKLFQLLDSSIDSVDFLTSAEYYSAYLASYP</sequence>
<dbReference type="EMBL" id="JACBPP010000006">
    <property type="protein sequence ID" value="KAF8000985.1"/>
    <property type="molecule type" value="Genomic_DNA"/>
</dbReference>
<comment type="caution">
    <text evidence="1">The sequence shown here is derived from an EMBL/GenBank/DDBJ whole genome shotgun (WGS) entry which is preliminary data.</text>
</comment>
<evidence type="ECO:0000313" key="2">
    <source>
        <dbReference type="Proteomes" id="UP000649328"/>
    </source>
</evidence>
<dbReference type="Proteomes" id="UP000649328">
    <property type="component" value="Unassembled WGS sequence"/>
</dbReference>
<evidence type="ECO:0000313" key="1">
    <source>
        <dbReference type="EMBL" id="KAF8000985.1"/>
    </source>
</evidence>